<dbReference type="AlphaFoldDB" id="A0A9W8E1U6"/>
<keyword evidence="3 5" id="KW-0560">Oxidoreductase</keyword>
<comment type="similarity">
    <text evidence="1 5">Belongs to the glutathione peroxidase family.</text>
</comment>
<gene>
    <name evidence="7" type="ORF">IWQ62_003250</name>
</gene>
<evidence type="ECO:0000256" key="5">
    <source>
        <dbReference type="RuleBase" id="RU000499"/>
    </source>
</evidence>
<evidence type="ECO:0000259" key="6">
    <source>
        <dbReference type="PROSITE" id="PS51352"/>
    </source>
</evidence>
<dbReference type="InterPro" id="IPR000889">
    <property type="entry name" value="Glutathione_peroxidase"/>
</dbReference>
<dbReference type="InterPro" id="IPR029760">
    <property type="entry name" value="GPX_CS"/>
</dbReference>
<evidence type="ECO:0000256" key="1">
    <source>
        <dbReference type="ARBA" id="ARBA00006926"/>
    </source>
</evidence>
<accession>A0A9W8E1U6</accession>
<organism evidence="7 8">
    <name type="scientific">Dispira parvispora</name>
    <dbReference type="NCBI Taxonomy" id="1520584"/>
    <lineage>
        <taxon>Eukaryota</taxon>
        <taxon>Fungi</taxon>
        <taxon>Fungi incertae sedis</taxon>
        <taxon>Zoopagomycota</taxon>
        <taxon>Kickxellomycotina</taxon>
        <taxon>Dimargaritomycetes</taxon>
        <taxon>Dimargaritales</taxon>
        <taxon>Dimargaritaceae</taxon>
        <taxon>Dispira</taxon>
    </lineage>
</organism>
<comment type="catalytic activity">
    <reaction evidence="4">
        <text>a hydroperoxide + [thioredoxin]-dithiol = an alcohol + [thioredoxin]-disulfide + H2O</text>
        <dbReference type="Rhea" id="RHEA:62620"/>
        <dbReference type="Rhea" id="RHEA-COMP:10698"/>
        <dbReference type="Rhea" id="RHEA-COMP:10700"/>
        <dbReference type="ChEBI" id="CHEBI:15377"/>
        <dbReference type="ChEBI" id="CHEBI:29950"/>
        <dbReference type="ChEBI" id="CHEBI:30879"/>
        <dbReference type="ChEBI" id="CHEBI:35924"/>
        <dbReference type="ChEBI" id="CHEBI:50058"/>
        <dbReference type="EC" id="1.11.1.24"/>
    </reaction>
</comment>
<dbReference type="Gene3D" id="3.40.30.10">
    <property type="entry name" value="Glutaredoxin"/>
    <property type="match status" value="1"/>
</dbReference>
<dbReference type="OrthoDB" id="446890at2759"/>
<evidence type="ECO:0000313" key="7">
    <source>
        <dbReference type="EMBL" id="KAJ1963331.1"/>
    </source>
</evidence>
<dbReference type="EMBL" id="JANBPY010000839">
    <property type="protein sequence ID" value="KAJ1963331.1"/>
    <property type="molecule type" value="Genomic_DNA"/>
</dbReference>
<dbReference type="InterPro" id="IPR029759">
    <property type="entry name" value="GPX_AS"/>
</dbReference>
<dbReference type="SUPFAM" id="SSF52833">
    <property type="entry name" value="Thioredoxin-like"/>
    <property type="match status" value="1"/>
</dbReference>
<keyword evidence="2 5" id="KW-0575">Peroxidase</keyword>
<dbReference type="InterPro" id="IPR036249">
    <property type="entry name" value="Thioredoxin-like_sf"/>
</dbReference>
<dbReference type="Pfam" id="PF00255">
    <property type="entry name" value="GSHPx"/>
    <property type="match status" value="1"/>
</dbReference>
<name>A0A9W8E1U6_9FUNG</name>
<dbReference type="PRINTS" id="PR01011">
    <property type="entry name" value="GLUTPROXDASE"/>
</dbReference>
<dbReference type="PROSITE" id="PS51355">
    <property type="entry name" value="GLUTATHIONE_PEROXID_3"/>
    <property type="match status" value="1"/>
</dbReference>
<dbReference type="PANTHER" id="PTHR11592:SF78">
    <property type="entry name" value="GLUTATHIONE PEROXIDASE"/>
    <property type="match status" value="1"/>
</dbReference>
<dbReference type="PROSITE" id="PS00460">
    <property type="entry name" value="GLUTATHIONE_PEROXID_1"/>
    <property type="match status" value="1"/>
</dbReference>
<keyword evidence="8" id="KW-1185">Reference proteome</keyword>
<sequence>MAYPLKTSIQRFPALLRQSTPRDTLCLGPGTNFGKCVHLWTWHRAAIQRASSPVSPALVYPDFHYPSWCRSPFTTQRHVPISMSFYDLSCKTLEGEEFRFKQLQGQVVLIVNVASKCGFTSQYTGLESLYQKYKDRNVKVLGFPCNQFGNQEPGGAEEIRNFCTTKYQVSFPIMEKVDVNGANEHPVFNYLKTHSPKFLGMMSRIKWNFEKFLVNQKGEVVHRYLSTASPESIAADIEKLLEQTPAEGNAAGDDKPSQL</sequence>
<dbReference type="GO" id="GO:0034599">
    <property type="term" value="P:cellular response to oxidative stress"/>
    <property type="evidence" value="ECO:0007669"/>
    <property type="project" value="TreeGrafter"/>
</dbReference>
<dbReference type="CDD" id="cd00340">
    <property type="entry name" value="GSH_Peroxidase"/>
    <property type="match status" value="1"/>
</dbReference>
<comment type="caution">
    <text evidence="7">The sequence shown here is derived from an EMBL/GenBank/DDBJ whole genome shotgun (WGS) entry which is preliminary data.</text>
</comment>
<dbReference type="PROSITE" id="PS51352">
    <property type="entry name" value="THIOREDOXIN_2"/>
    <property type="match status" value="1"/>
</dbReference>
<dbReference type="GO" id="GO:0140824">
    <property type="term" value="F:thioredoxin-dependent peroxiredoxin activity"/>
    <property type="evidence" value="ECO:0007669"/>
    <property type="project" value="UniProtKB-EC"/>
</dbReference>
<dbReference type="FunFam" id="3.40.30.10:FF:000010">
    <property type="entry name" value="Glutathione peroxidase"/>
    <property type="match status" value="1"/>
</dbReference>
<feature type="domain" description="Thioredoxin" evidence="6">
    <location>
        <begin position="79"/>
        <end position="242"/>
    </location>
</feature>
<evidence type="ECO:0000256" key="3">
    <source>
        <dbReference type="ARBA" id="ARBA00023002"/>
    </source>
</evidence>
<dbReference type="PROSITE" id="PS00763">
    <property type="entry name" value="GLUTATHIONE_PEROXID_2"/>
    <property type="match status" value="1"/>
</dbReference>
<dbReference type="InterPro" id="IPR013766">
    <property type="entry name" value="Thioredoxin_domain"/>
</dbReference>
<dbReference type="Proteomes" id="UP001150925">
    <property type="component" value="Unassembled WGS sequence"/>
</dbReference>
<evidence type="ECO:0000256" key="4">
    <source>
        <dbReference type="ARBA" id="ARBA00049091"/>
    </source>
</evidence>
<dbReference type="PANTHER" id="PTHR11592">
    <property type="entry name" value="GLUTATHIONE PEROXIDASE"/>
    <property type="match status" value="1"/>
</dbReference>
<proteinExistence type="inferred from homology"/>
<evidence type="ECO:0000256" key="2">
    <source>
        <dbReference type="ARBA" id="ARBA00022559"/>
    </source>
</evidence>
<reference evidence="7" key="1">
    <citation type="submission" date="2022-07" db="EMBL/GenBank/DDBJ databases">
        <title>Phylogenomic reconstructions and comparative analyses of Kickxellomycotina fungi.</title>
        <authorList>
            <person name="Reynolds N.K."/>
            <person name="Stajich J.E."/>
            <person name="Barry K."/>
            <person name="Grigoriev I.V."/>
            <person name="Crous P."/>
            <person name="Smith M.E."/>
        </authorList>
    </citation>
    <scope>NUCLEOTIDE SEQUENCE</scope>
    <source>
        <strain evidence="7">RSA 1196</strain>
    </source>
</reference>
<evidence type="ECO:0000313" key="8">
    <source>
        <dbReference type="Proteomes" id="UP001150925"/>
    </source>
</evidence>
<protein>
    <recommendedName>
        <fullName evidence="5">Glutathione peroxidase</fullName>
    </recommendedName>
</protein>